<protein>
    <submittedName>
        <fullName evidence="1">Uncharacterized protein</fullName>
    </submittedName>
</protein>
<dbReference type="AlphaFoldDB" id="A0A9D4D6H5"/>
<comment type="caution">
    <text evidence="1">The sequence shown here is derived from an EMBL/GenBank/DDBJ whole genome shotgun (WGS) entry which is preliminary data.</text>
</comment>
<keyword evidence="2" id="KW-1185">Reference proteome</keyword>
<evidence type="ECO:0000313" key="2">
    <source>
        <dbReference type="Proteomes" id="UP000828390"/>
    </source>
</evidence>
<gene>
    <name evidence="1" type="ORF">DPMN_045399</name>
</gene>
<evidence type="ECO:0000313" key="1">
    <source>
        <dbReference type="EMBL" id="KAH3738756.1"/>
    </source>
</evidence>
<accession>A0A9D4D6H5</accession>
<sequence>MKIHHEVEHKVILTKQKDYRVIMVVKVFLWKSSSKKSFGHISMELEDGTYISWWPETRMEDLVQAAIGTNAKWFESLNAEINHNQASPTETFYLLGLNEGNIKVWFQGYLSGSCKWDIMTRSCAAIVYHALCEGADFFAGKATDIVTPEGVAELVRRYTTDKKVDKVVVSSCKPKIK</sequence>
<dbReference type="EMBL" id="JAIWYP010000011">
    <property type="protein sequence ID" value="KAH3738756.1"/>
    <property type="molecule type" value="Genomic_DNA"/>
</dbReference>
<organism evidence="1 2">
    <name type="scientific">Dreissena polymorpha</name>
    <name type="common">Zebra mussel</name>
    <name type="synonym">Mytilus polymorpha</name>
    <dbReference type="NCBI Taxonomy" id="45954"/>
    <lineage>
        <taxon>Eukaryota</taxon>
        <taxon>Metazoa</taxon>
        <taxon>Spiralia</taxon>
        <taxon>Lophotrochozoa</taxon>
        <taxon>Mollusca</taxon>
        <taxon>Bivalvia</taxon>
        <taxon>Autobranchia</taxon>
        <taxon>Heteroconchia</taxon>
        <taxon>Euheterodonta</taxon>
        <taxon>Imparidentia</taxon>
        <taxon>Neoheterodontei</taxon>
        <taxon>Myida</taxon>
        <taxon>Dreissenoidea</taxon>
        <taxon>Dreissenidae</taxon>
        <taxon>Dreissena</taxon>
    </lineage>
</organism>
<reference evidence="1" key="1">
    <citation type="journal article" date="2019" name="bioRxiv">
        <title>The Genome of the Zebra Mussel, Dreissena polymorpha: A Resource for Invasive Species Research.</title>
        <authorList>
            <person name="McCartney M.A."/>
            <person name="Auch B."/>
            <person name="Kono T."/>
            <person name="Mallez S."/>
            <person name="Zhang Y."/>
            <person name="Obille A."/>
            <person name="Becker A."/>
            <person name="Abrahante J.E."/>
            <person name="Garbe J."/>
            <person name="Badalamenti J.P."/>
            <person name="Herman A."/>
            <person name="Mangelson H."/>
            <person name="Liachko I."/>
            <person name="Sullivan S."/>
            <person name="Sone E.D."/>
            <person name="Koren S."/>
            <person name="Silverstein K.A.T."/>
            <person name="Beckman K.B."/>
            <person name="Gohl D.M."/>
        </authorList>
    </citation>
    <scope>NUCLEOTIDE SEQUENCE</scope>
    <source>
        <strain evidence="1">Duluth1</strain>
        <tissue evidence="1">Whole animal</tissue>
    </source>
</reference>
<name>A0A9D4D6H5_DREPO</name>
<reference evidence="1" key="2">
    <citation type="submission" date="2020-11" db="EMBL/GenBank/DDBJ databases">
        <authorList>
            <person name="McCartney M.A."/>
            <person name="Auch B."/>
            <person name="Kono T."/>
            <person name="Mallez S."/>
            <person name="Becker A."/>
            <person name="Gohl D.M."/>
            <person name="Silverstein K.A.T."/>
            <person name="Koren S."/>
            <person name="Bechman K.B."/>
            <person name="Herman A."/>
            <person name="Abrahante J.E."/>
            <person name="Garbe J."/>
        </authorList>
    </citation>
    <scope>NUCLEOTIDE SEQUENCE</scope>
    <source>
        <strain evidence="1">Duluth1</strain>
        <tissue evidence="1">Whole animal</tissue>
    </source>
</reference>
<dbReference type="Proteomes" id="UP000828390">
    <property type="component" value="Unassembled WGS sequence"/>
</dbReference>
<proteinExistence type="predicted"/>